<evidence type="ECO:0000313" key="1">
    <source>
        <dbReference type="EMBL" id="GGA58935.1"/>
    </source>
</evidence>
<evidence type="ECO:0000313" key="2">
    <source>
        <dbReference type="Proteomes" id="UP000636264"/>
    </source>
</evidence>
<reference evidence="1" key="2">
    <citation type="submission" date="2020-09" db="EMBL/GenBank/DDBJ databases">
        <authorList>
            <person name="Sun Q."/>
            <person name="Zhou Y."/>
        </authorList>
    </citation>
    <scope>NUCLEOTIDE SEQUENCE</scope>
    <source>
        <strain evidence="1">CGMCC 1.15320</strain>
    </source>
</reference>
<comment type="caution">
    <text evidence="1">The sequence shown here is derived from an EMBL/GenBank/DDBJ whole genome shotgun (WGS) entry which is preliminary data.</text>
</comment>
<dbReference type="InterPro" id="IPR029035">
    <property type="entry name" value="DHS-like_NAD/FAD-binding_dom"/>
</dbReference>
<protein>
    <submittedName>
        <fullName evidence="1">Tungsten-containing formylmethanofuran dehydrogenase subunit B</fullName>
    </submittedName>
</protein>
<keyword evidence="2" id="KW-1185">Reference proteome</keyword>
<dbReference type="AlphaFoldDB" id="A0A916RJD9"/>
<accession>A0A916RJD9</accession>
<sequence>MTVAWIGNRDAQVPLAIEHATALLVKSRCPVITLDTDVDATRAALALARRAGAVCDTLSDGVRQETALFTSSGGMFIAPTEAIRRADVVLIVGTLPPSAMEFLQKLAQTEPDLAGGKSRTVFSLASGDLPDEVAKVARVISARDTSVSGAAALLRSMHAVRRTAVSLEGFEELGAALAEARFVAIVCSGHGCDALALEMLQGFVSDLNTSVRASMVLWPASERGWGSALVSTWNAGFPLPVSFQSGVAEHDPRRFRASRLIEEGEADVWLHVGSEPVSPPDGIELIVLADVANPIDRAAVTIATAEHDSVVFSGMAGTFVAKAAEASAPSAASVLSQILEQLPEREVAPC</sequence>
<dbReference type="RefSeq" id="WP_188719920.1">
    <property type="nucleotide sequence ID" value="NZ_BMIF01000002.1"/>
</dbReference>
<proteinExistence type="predicted"/>
<reference evidence="1" key="1">
    <citation type="journal article" date="2014" name="Int. J. Syst. Evol. Microbiol.">
        <title>Complete genome sequence of Corynebacterium casei LMG S-19264T (=DSM 44701T), isolated from a smear-ripened cheese.</title>
        <authorList>
            <consortium name="US DOE Joint Genome Institute (JGI-PGF)"/>
            <person name="Walter F."/>
            <person name="Albersmeier A."/>
            <person name="Kalinowski J."/>
            <person name="Ruckert C."/>
        </authorList>
    </citation>
    <scope>NUCLEOTIDE SEQUENCE</scope>
    <source>
        <strain evidence="1">CGMCC 1.15320</strain>
    </source>
</reference>
<name>A0A916RJD9_9HYPH</name>
<dbReference type="Gene3D" id="3.40.50.1220">
    <property type="entry name" value="TPP-binding domain"/>
    <property type="match status" value="1"/>
</dbReference>
<dbReference type="EMBL" id="BMIF01000002">
    <property type="protein sequence ID" value="GGA58935.1"/>
    <property type="molecule type" value="Genomic_DNA"/>
</dbReference>
<dbReference type="Proteomes" id="UP000636264">
    <property type="component" value="Unassembled WGS sequence"/>
</dbReference>
<dbReference type="SUPFAM" id="SSF52467">
    <property type="entry name" value="DHS-like NAD/FAD-binding domain"/>
    <property type="match status" value="1"/>
</dbReference>
<organism evidence="1 2">
    <name type="scientific">Nitratireductor aestuarii</name>
    <dbReference type="NCBI Taxonomy" id="1735103"/>
    <lineage>
        <taxon>Bacteria</taxon>
        <taxon>Pseudomonadati</taxon>
        <taxon>Pseudomonadota</taxon>
        <taxon>Alphaproteobacteria</taxon>
        <taxon>Hyphomicrobiales</taxon>
        <taxon>Phyllobacteriaceae</taxon>
        <taxon>Nitratireductor</taxon>
    </lineage>
</organism>
<gene>
    <name evidence="1" type="ORF">GCM10011385_10780</name>
</gene>